<evidence type="ECO:0000313" key="4">
    <source>
        <dbReference type="EMBL" id="KAK7403436.1"/>
    </source>
</evidence>
<reference evidence="4 5" key="1">
    <citation type="journal article" date="2025" name="Microbiol. Resour. Announc.">
        <title>Draft genome sequences for Neonectria magnoliae and Neonectria punicea, canker pathogens of Liriodendron tulipifera and Acer saccharum in West Virginia.</title>
        <authorList>
            <person name="Petronek H.M."/>
            <person name="Kasson M.T."/>
            <person name="Metheny A.M."/>
            <person name="Stauder C.M."/>
            <person name="Lovett B."/>
            <person name="Lynch S.C."/>
            <person name="Garnas J.R."/>
            <person name="Kasson L.R."/>
            <person name="Stajich J.E."/>
        </authorList>
    </citation>
    <scope>NUCLEOTIDE SEQUENCE [LARGE SCALE GENOMIC DNA]</scope>
    <source>
        <strain evidence="4 5">NRRL 64653</strain>
    </source>
</reference>
<keyword evidence="5" id="KW-1185">Reference proteome</keyword>
<evidence type="ECO:0000313" key="5">
    <source>
        <dbReference type="Proteomes" id="UP001498476"/>
    </source>
</evidence>
<proteinExistence type="predicted"/>
<evidence type="ECO:0000256" key="2">
    <source>
        <dbReference type="SAM" id="MobiDB-lite"/>
    </source>
</evidence>
<accession>A0ABR1GND5</accession>
<dbReference type="SMART" id="SM00906">
    <property type="entry name" value="Fungal_trans"/>
    <property type="match status" value="1"/>
</dbReference>
<dbReference type="CDD" id="cd12148">
    <property type="entry name" value="fungal_TF_MHR"/>
    <property type="match status" value="1"/>
</dbReference>
<dbReference type="PANTHER" id="PTHR46910:SF13">
    <property type="entry name" value="SPECIFIC TRANSCRIPTION FACTOR, PUTATIVE (AFU_ORTHOLOGUE AFUA_4G06190)-RELATED"/>
    <property type="match status" value="1"/>
</dbReference>
<feature type="region of interest" description="Disordered" evidence="2">
    <location>
        <begin position="452"/>
        <end position="477"/>
    </location>
</feature>
<evidence type="ECO:0000259" key="3">
    <source>
        <dbReference type="SMART" id="SM00906"/>
    </source>
</evidence>
<dbReference type="PANTHER" id="PTHR46910">
    <property type="entry name" value="TRANSCRIPTION FACTOR PDR1"/>
    <property type="match status" value="1"/>
</dbReference>
<comment type="caution">
    <text evidence="4">The sequence shown here is derived from an EMBL/GenBank/DDBJ whole genome shotgun (WGS) entry which is preliminary data.</text>
</comment>
<dbReference type="EMBL" id="JAZAVJ010000246">
    <property type="protein sequence ID" value="KAK7403436.1"/>
    <property type="molecule type" value="Genomic_DNA"/>
</dbReference>
<name>A0ABR1GND5_9HYPO</name>
<dbReference type="Pfam" id="PF04082">
    <property type="entry name" value="Fungal_trans"/>
    <property type="match status" value="1"/>
</dbReference>
<keyword evidence="1" id="KW-0539">Nucleus</keyword>
<feature type="domain" description="Xylanolytic transcriptional activator regulatory" evidence="3">
    <location>
        <begin position="130"/>
        <end position="204"/>
    </location>
</feature>
<dbReference type="InterPro" id="IPR007219">
    <property type="entry name" value="XnlR_reg_dom"/>
</dbReference>
<dbReference type="Proteomes" id="UP001498476">
    <property type="component" value="Unassembled WGS sequence"/>
</dbReference>
<gene>
    <name evidence="4" type="ORF">QQX98_010802</name>
</gene>
<protein>
    <recommendedName>
        <fullName evidence="3">Xylanolytic transcriptional activator regulatory domain-containing protein</fullName>
    </recommendedName>
</protein>
<organism evidence="4 5">
    <name type="scientific">Neonectria punicea</name>
    <dbReference type="NCBI Taxonomy" id="979145"/>
    <lineage>
        <taxon>Eukaryota</taxon>
        <taxon>Fungi</taxon>
        <taxon>Dikarya</taxon>
        <taxon>Ascomycota</taxon>
        <taxon>Pezizomycotina</taxon>
        <taxon>Sordariomycetes</taxon>
        <taxon>Hypocreomycetidae</taxon>
        <taxon>Hypocreales</taxon>
        <taxon>Nectriaceae</taxon>
        <taxon>Neonectria</taxon>
    </lineage>
</organism>
<sequence>MSLQDAVRLLLVYQEVVGEFHPLVDLNDLIGRVRAWYTDIDTTSPDQQESPSQSTMLEADEKFLIIHLALAITLRAESTSSTSEIEKTLQHRFQDVLNAKLASPATGIKDVIAVLLAGIYYFFKDMLRSAWRMCGTAGRLLMELGLHNGDVSKHILTSDAQRQEAAIVVCSIIVLDRQWSAATGLPKNFQDSSFDPPPVTLIVTPYLKAMMAFLAISDKFGDSISRAVKGEMDNDNDAYELLNFQLEQWRKKAVGNYSLRELRALLADPALTPPSWAILLNLRAESVRTLVLRPCFFPDSDGETSKKQVHPALDLVENAIHVLFSLEANTDIYRKQHPYYQHLLTSSCALNFLLISYVERKRSILTTLPPGAGSSLSSIYHMALSLVEKYISSSPASRRLWRRLLEMGETLSSLGILSDDGATGNNQLTKNVNVQSESWKANSSRLVQNPGNLRINHRNFTPPSDEYLQPPGHGGLPSNYGTGGTTTTDNSFQLGWAESLLFEWPSGD</sequence>
<evidence type="ECO:0000256" key="1">
    <source>
        <dbReference type="ARBA" id="ARBA00023242"/>
    </source>
</evidence>
<dbReference type="InterPro" id="IPR050987">
    <property type="entry name" value="AtrR-like"/>
</dbReference>